<dbReference type="RefSeq" id="WP_143034757.1">
    <property type="nucleotide sequence ID" value="NZ_FNGF01000003.1"/>
</dbReference>
<evidence type="ECO:0008006" key="3">
    <source>
        <dbReference type="Google" id="ProtNLM"/>
    </source>
</evidence>
<reference evidence="2" key="1">
    <citation type="submission" date="2016-10" db="EMBL/GenBank/DDBJ databases">
        <authorList>
            <person name="Varghese N."/>
            <person name="Submissions S."/>
        </authorList>
    </citation>
    <scope>NUCLEOTIDE SEQUENCE [LARGE SCALE GENOMIC DNA]</scope>
    <source>
        <strain evidence="2">CGMCC 4.3147</strain>
    </source>
</reference>
<keyword evidence="2" id="KW-1185">Reference proteome</keyword>
<dbReference type="AlphaFoldDB" id="A0A1G9GV42"/>
<dbReference type="OrthoDB" id="5184459at2"/>
<protein>
    <recommendedName>
        <fullName evidence="3">Abortive infection C-terminus</fullName>
    </recommendedName>
</protein>
<dbReference type="Proteomes" id="UP000198662">
    <property type="component" value="Unassembled WGS sequence"/>
</dbReference>
<dbReference type="EMBL" id="FNGF01000003">
    <property type="protein sequence ID" value="SDL04537.1"/>
    <property type="molecule type" value="Genomic_DNA"/>
</dbReference>
<gene>
    <name evidence="1" type="ORF">SAMN05216298_2445</name>
</gene>
<accession>A0A1G9GV42</accession>
<name>A0A1G9GV42_9ACTN</name>
<evidence type="ECO:0000313" key="1">
    <source>
        <dbReference type="EMBL" id="SDL04537.1"/>
    </source>
</evidence>
<evidence type="ECO:0000313" key="2">
    <source>
        <dbReference type="Proteomes" id="UP000198662"/>
    </source>
</evidence>
<sequence>MSEETWRPLGVESEDDIRAYDALHDGVPPWMQSSYWGWVKESINRDTWFNGQSGRVYPMDIQLVKEMCETLRIAITLGGTPNSAAAASLQKDRAMNVLMGHDRPLEIADYLLAFGNDAIPEDLEALLTRCKSAWRVGTRFGKTGLVRRVPLGVHIASDDVMQQSGRAGSRLAKAWGLLYGLDPDASSAYRFAILAVEDAVIPVISPNASRATLGTVLSQMEGQKSWSLPMKRQHTNAPSNEVLISMMRLLWFGQHDRHGGQPSEPSGPGDVSVDEAKVAVSIAVALVAWFDAGLVFQS</sequence>
<proteinExistence type="predicted"/>
<organism evidence="1 2">
    <name type="scientific">Glycomyces sambucus</name>
    <dbReference type="NCBI Taxonomy" id="380244"/>
    <lineage>
        <taxon>Bacteria</taxon>
        <taxon>Bacillati</taxon>
        <taxon>Actinomycetota</taxon>
        <taxon>Actinomycetes</taxon>
        <taxon>Glycomycetales</taxon>
        <taxon>Glycomycetaceae</taxon>
        <taxon>Glycomyces</taxon>
    </lineage>
</organism>